<gene>
    <name evidence="1" type="ORF">PENTCL1PPCAC_3</name>
</gene>
<dbReference type="Proteomes" id="UP001432027">
    <property type="component" value="Unassembled WGS sequence"/>
</dbReference>
<organism evidence="1 2">
    <name type="scientific">Pristionchus entomophagus</name>
    <dbReference type="NCBI Taxonomy" id="358040"/>
    <lineage>
        <taxon>Eukaryota</taxon>
        <taxon>Metazoa</taxon>
        <taxon>Ecdysozoa</taxon>
        <taxon>Nematoda</taxon>
        <taxon>Chromadorea</taxon>
        <taxon>Rhabditida</taxon>
        <taxon>Rhabditina</taxon>
        <taxon>Diplogasteromorpha</taxon>
        <taxon>Diplogasteroidea</taxon>
        <taxon>Neodiplogasteridae</taxon>
        <taxon>Pristionchus</taxon>
    </lineage>
</organism>
<sequence length="91" mass="10310">RSLISEFVRMTGDIPSSPLPLYEGTIQTGNKLIKTSGGSLLIYREKKMENGEEKNIFRNSSIRFLLSIEDPKKVESEETSFFLAIADRRLA</sequence>
<keyword evidence="2" id="KW-1185">Reference proteome</keyword>
<dbReference type="EMBL" id="BTSX01000001">
    <property type="protein sequence ID" value="GMS77828.1"/>
    <property type="molecule type" value="Genomic_DNA"/>
</dbReference>
<protein>
    <submittedName>
        <fullName evidence="1">Uncharacterized protein</fullName>
    </submittedName>
</protein>
<comment type="caution">
    <text evidence="1">The sequence shown here is derived from an EMBL/GenBank/DDBJ whole genome shotgun (WGS) entry which is preliminary data.</text>
</comment>
<feature type="non-terminal residue" evidence="1">
    <location>
        <position position="1"/>
    </location>
</feature>
<evidence type="ECO:0000313" key="2">
    <source>
        <dbReference type="Proteomes" id="UP001432027"/>
    </source>
</evidence>
<feature type="non-terminal residue" evidence="1">
    <location>
        <position position="91"/>
    </location>
</feature>
<reference evidence="1" key="1">
    <citation type="submission" date="2023-10" db="EMBL/GenBank/DDBJ databases">
        <title>Genome assembly of Pristionchus species.</title>
        <authorList>
            <person name="Yoshida K."/>
            <person name="Sommer R.J."/>
        </authorList>
    </citation>
    <scope>NUCLEOTIDE SEQUENCE</scope>
    <source>
        <strain evidence="1">RS0144</strain>
    </source>
</reference>
<proteinExistence type="predicted"/>
<accession>A0AAV5S7R8</accession>
<dbReference type="AlphaFoldDB" id="A0AAV5S7R8"/>
<name>A0AAV5S7R8_9BILA</name>
<evidence type="ECO:0000313" key="1">
    <source>
        <dbReference type="EMBL" id="GMS77828.1"/>
    </source>
</evidence>